<evidence type="ECO:0000313" key="9">
    <source>
        <dbReference type="Proteomes" id="UP000694546"/>
    </source>
</evidence>
<evidence type="ECO:0000256" key="1">
    <source>
        <dbReference type="ARBA" id="ARBA00022723"/>
    </source>
</evidence>
<dbReference type="Gene3D" id="3.10.100.10">
    <property type="entry name" value="Mannose-Binding Protein A, subunit A"/>
    <property type="match status" value="1"/>
</dbReference>
<keyword evidence="5" id="KW-0472">Membrane</keyword>
<evidence type="ECO:0000256" key="2">
    <source>
        <dbReference type="ARBA" id="ARBA00022771"/>
    </source>
</evidence>
<dbReference type="InterPro" id="IPR043136">
    <property type="entry name" value="B30.2/SPRY_sf"/>
</dbReference>
<feature type="domain" description="B30.2/SPRY" evidence="7">
    <location>
        <begin position="287"/>
        <end position="482"/>
    </location>
</feature>
<dbReference type="SUPFAM" id="SSF49899">
    <property type="entry name" value="Concanavalin A-like lectins/glucanases"/>
    <property type="match status" value="1"/>
</dbReference>
<name>A0A8C4ZXN5_GADMO</name>
<reference evidence="8" key="2">
    <citation type="submission" date="2025-08" db="UniProtKB">
        <authorList>
            <consortium name="Ensembl"/>
        </authorList>
    </citation>
    <scope>IDENTIFICATION</scope>
</reference>
<dbReference type="PROSITE" id="PS50041">
    <property type="entry name" value="C_TYPE_LECTIN_2"/>
    <property type="match status" value="1"/>
</dbReference>
<reference evidence="8" key="3">
    <citation type="submission" date="2025-09" db="UniProtKB">
        <authorList>
            <consortium name="Ensembl"/>
        </authorList>
    </citation>
    <scope>IDENTIFICATION</scope>
</reference>
<dbReference type="InterPro" id="IPR016186">
    <property type="entry name" value="C-type_lectin-like/link_sf"/>
</dbReference>
<feature type="compositionally biased region" description="Polar residues" evidence="4">
    <location>
        <begin position="1"/>
        <end position="14"/>
    </location>
</feature>
<dbReference type="Pfam" id="PF13765">
    <property type="entry name" value="PRY"/>
    <property type="match status" value="1"/>
</dbReference>
<evidence type="ECO:0000256" key="5">
    <source>
        <dbReference type="SAM" id="Phobius"/>
    </source>
</evidence>
<evidence type="ECO:0000259" key="7">
    <source>
        <dbReference type="PROSITE" id="PS50188"/>
    </source>
</evidence>
<gene>
    <name evidence="8" type="primary">LOC115547486</name>
</gene>
<dbReference type="InterPro" id="IPR001870">
    <property type="entry name" value="B30.2/SPRY"/>
</dbReference>
<dbReference type="GO" id="GO:0005737">
    <property type="term" value="C:cytoplasm"/>
    <property type="evidence" value="ECO:0007669"/>
    <property type="project" value="UniProtKB-ARBA"/>
</dbReference>
<dbReference type="InterPro" id="IPR001304">
    <property type="entry name" value="C-type_lectin-like"/>
</dbReference>
<proteinExistence type="predicted"/>
<keyword evidence="1" id="KW-0479">Metal-binding</keyword>
<dbReference type="PANTHER" id="PTHR25465">
    <property type="entry name" value="B-BOX DOMAIN CONTAINING"/>
    <property type="match status" value="1"/>
</dbReference>
<keyword evidence="2" id="KW-0863">Zinc-finger</keyword>
<dbReference type="GO" id="GO:0008270">
    <property type="term" value="F:zinc ion binding"/>
    <property type="evidence" value="ECO:0007669"/>
    <property type="project" value="UniProtKB-KW"/>
</dbReference>
<keyword evidence="5" id="KW-0812">Transmembrane</keyword>
<keyword evidence="9" id="KW-1185">Reference proteome</keyword>
<dbReference type="PRINTS" id="PR01407">
    <property type="entry name" value="BUTYPHLNCDUF"/>
</dbReference>
<dbReference type="GeneTree" id="ENSGT00940000154395"/>
<evidence type="ECO:0000256" key="3">
    <source>
        <dbReference type="ARBA" id="ARBA00022833"/>
    </source>
</evidence>
<dbReference type="SMART" id="SM00589">
    <property type="entry name" value="PRY"/>
    <property type="match status" value="1"/>
</dbReference>
<dbReference type="PROSITE" id="PS50188">
    <property type="entry name" value="B302_SPRY"/>
    <property type="match status" value="1"/>
</dbReference>
<organism evidence="8 9">
    <name type="scientific">Gadus morhua</name>
    <name type="common">Atlantic cod</name>
    <dbReference type="NCBI Taxonomy" id="8049"/>
    <lineage>
        <taxon>Eukaryota</taxon>
        <taxon>Metazoa</taxon>
        <taxon>Chordata</taxon>
        <taxon>Craniata</taxon>
        <taxon>Vertebrata</taxon>
        <taxon>Euteleostomi</taxon>
        <taxon>Actinopterygii</taxon>
        <taxon>Neopterygii</taxon>
        <taxon>Teleostei</taxon>
        <taxon>Neoteleostei</taxon>
        <taxon>Acanthomorphata</taxon>
        <taxon>Zeiogadaria</taxon>
        <taxon>Gadariae</taxon>
        <taxon>Gadiformes</taxon>
        <taxon>Gadoidei</taxon>
        <taxon>Gadidae</taxon>
        <taxon>Gadus</taxon>
    </lineage>
</organism>
<keyword evidence="5" id="KW-1133">Transmembrane helix</keyword>
<dbReference type="OrthoDB" id="8950604at2759"/>
<dbReference type="SMART" id="SM00449">
    <property type="entry name" value="SPRY"/>
    <property type="match status" value="1"/>
</dbReference>
<dbReference type="InterPro" id="IPR013320">
    <property type="entry name" value="ConA-like_dom_sf"/>
</dbReference>
<dbReference type="GeneID" id="115547486"/>
<dbReference type="InterPro" id="IPR003877">
    <property type="entry name" value="SPRY_dom"/>
</dbReference>
<feature type="region of interest" description="Disordered" evidence="4">
    <location>
        <begin position="1"/>
        <end position="25"/>
    </location>
</feature>
<dbReference type="InterPro" id="IPR003879">
    <property type="entry name" value="Butyrophylin_SPRY"/>
</dbReference>
<reference evidence="8" key="1">
    <citation type="submission" date="2019-07" db="EMBL/GenBank/DDBJ databases">
        <authorList>
            <consortium name="Wellcome Sanger Institute Data Sharing"/>
        </authorList>
    </citation>
    <scope>NUCLEOTIDE SEQUENCE [LARGE SCALE GENOMIC DNA]</scope>
</reference>
<dbReference type="Gene3D" id="2.60.120.920">
    <property type="match status" value="1"/>
</dbReference>
<dbReference type="RefSeq" id="XP_030217627.1">
    <property type="nucleotide sequence ID" value="XM_030361767.1"/>
</dbReference>
<feature type="transmembrane region" description="Helical" evidence="5">
    <location>
        <begin position="32"/>
        <end position="53"/>
    </location>
</feature>
<feature type="domain" description="C-type lectin" evidence="6">
    <location>
        <begin position="81"/>
        <end position="188"/>
    </location>
</feature>
<dbReference type="PANTHER" id="PTHR25465:SF14">
    <property type="entry name" value="E3 UBIQUITIN-PROTEIN LIGASE TRIM65"/>
    <property type="match status" value="1"/>
</dbReference>
<dbReference type="InterPro" id="IPR016187">
    <property type="entry name" value="CTDL_fold"/>
</dbReference>
<accession>A0A8C4ZXN5</accession>
<evidence type="ECO:0000256" key="4">
    <source>
        <dbReference type="SAM" id="MobiDB-lite"/>
    </source>
</evidence>
<dbReference type="InterPro" id="IPR051051">
    <property type="entry name" value="E3_ubiq-ligase_TRIM/RNF"/>
</dbReference>
<dbReference type="Proteomes" id="UP000694546">
    <property type="component" value="Chromosome 1"/>
</dbReference>
<dbReference type="SUPFAM" id="SSF56436">
    <property type="entry name" value="C-type lectin-like"/>
    <property type="match status" value="1"/>
</dbReference>
<dbReference type="AlphaFoldDB" id="A0A8C4ZXN5"/>
<dbReference type="Pfam" id="PF00059">
    <property type="entry name" value="Lectin_C"/>
    <property type="match status" value="1"/>
</dbReference>
<dbReference type="SMART" id="SM00034">
    <property type="entry name" value="CLECT"/>
    <property type="match status" value="1"/>
</dbReference>
<dbReference type="Pfam" id="PF00622">
    <property type="entry name" value="SPRY"/>
    <property type="match status" value="1"/>
</dbReference>
<dbReference type="CDD" id="cd16040">
    <property type="entry name" value="SPRY_PRY_SNTX"/>
    <property type="match status" value="1"/>
</dbReference>
<keyword evidence="3" id="KW-0862">Zinc</keyword>
<evidence type="ECO:0000313" key="8">
    <source>
        <dbReference type="Ensembl" id="ENSGMOP00000023802.1"/>
    </source>
</evidence>
<protein>
    <submittedName>
        <fullName evidence="8">Uncharacterized LOC115547486</fullName>
    </submittedName>
</protein>
<dbReference type="InterPro" id="IPR006574">
    <property type="entry name" value="PRY"/>
</dbReference>
<dbReference type="Ensembl" id="ENSGMOT00000049714.1">
    <property type="protein sequence ID" value="ENSGMOP00000023802.1"/>
    <property type="gene ID" value="ENSGMOG00000029848.1"/>
</dbReference>
<sequence>MATSNKLDSGSSTGAEDMSLDREQTKKRRSGLRSYVVTLSFVLLCILVTSVRYDSVTPRKGGREHLMNELVDWTRIGWIYFHKSFYLISTTKRNWAASRDYCLQRNADLVVINSRKEQEFISRFKGRSWIGLSKKDTNGNFKWVDDTNMTSSWVRNKTHLDAPAKDCVEWGTSLSEGPCDQLQHWVCERVIDLDHLEAELNEAAMPTMVEAPIFAEFRSSSKVCPWPNGPLQLRCWRHTGSHNPVAPQRRPLERDGTDDQSEAWLERGFLFVRGVSSGVTTVCCMASNSAGTANRTAELLVFDACELPLDPKTANKELSLSEDNRTVKRVAGNQSYPDLPERFDTLPQVLCREGLTGCCYWEVERNGSVGIGVTYRGITRKGGGNDSKLGGNNKSWLLDCLNDRYTAQYNGSTTDIVLDPSDSNRVGVYLDRPAGSLSFFRVSPDVRGLDILTHIHTFHSTFTKEDLLPGFRLDVDAAVSLL</sequence>
<evidence type="ECO:0000259" key="6">
    <source>
        <dbReference type="PROSITE" id="PS50041"/>
    </source>
</evidence>